<reference evidence="1 2" key="1">
    <citation type="submission" date="2019-02" db="EMBL/GenBank/DDBJ databases">
        <title>Opniocepnalus argus genome.</title>
        <authorList>
            <person name="Zhou C."/>
            <person name="Xiao S."/>
        </authorList>
    </citation>
    <scope>NUCLEOTIDE SEQUENCE [LARGE SCALE GENOMIC DNA]</scope>
    <source>
        <strain evidence="1">OARG1902GOOAL</strain>
        <tissue evidence="1">Muscle</tissue>
    </source>
</reference>
<dbReference type="Proteomes" id="UP000503349">
    <property type="component" value="Chromosome 1"/>
</dbReference>
<reference evidence="2" key="2">
    <citation type="submission" date="2019-02" db="EMBL/GenBank/DDBJ databases">
        <title>Opniocepnalus argus Var Kimnra genome.</title>
        <authorList>
            <person name="Zhou C."/>
            <person name="Xiao S."/>
        </authorList>
    </citation>
    <scope>NUCLEOTIDE SEQUENCE [LARGE SCALE GENOMIC DNA]</scope>
</reference>
<keyword evidence="2" id="KW-1185">Reference proteome</keyword>
<accession>A0A6G1R0L3</accession>
<protein>
    <submittedName>
        <fullName evidence="1">Uncharacterized protein</fullName>
    </submittedName>
</protein>
<name>A0A6G1R0L3_CHAAH</name>
<sequence length="57" mass="6460">MNIYSQEPGLCRNEVHVTSRTTTRLALHLIFAGRQLLLSSLMSTNGFSLMAFKNLLY</sequence>
<organism evidence="1 2">
    <name type="scientific">Channa argus</name>
    <name type="common">Northern snakehead</name>
    <name type="synonym">Ophicephalus argus</name>
    <dbReference type="NCBI Taxonomy" id="215402"/>
    <lineage>
        <taxon>Eukaryota</taxon>
        <taxon>Metazoa</taxon>
        <taxon>Chordata</taxon>
        <taxon>Craniata</taxon>
        <taxon>Vertebrata</taxon>
        <taxon>Euteleostomi</taxon>
        <taxon>Actinopterygii</taxon>
        <taxon>Neopterygii</taxon>
        <taxon>Teleostei</taxon>
        <taxon>Neoteleostei</taxon>
        <taxon>Acanthomorphata</taxon>
        <taxon>Anabantaria</taxon>
        <taxon>Anabantiformes</taxon>
        <taxon>Channoidei</taxon>
        <taxon>Channidae</taxon>
        <taxon>Channa</taxon>
    </lineage>
</organism>
<evidence type="ECO:0000313" key="2">
    <source>
        <dbReference type="Proteomes" id="UP000503349"/>
    </source>
</evidence>
<dbReference type="EMBL" id="CM015712">
    <property type="protein sequence ID" value="KAF3708490.1"/>
    <property type="molecule type" value="Genomic_DNA"/>
</dbReference>
<evidence type="ECO:0000313" key="1">
    <source>
        <dbReference type="EMBL" id="KAF3708490.1"/>
    </source>
</evidence>
<proteinExistence type="predicted"/>
<dbReference type="AlphaFoldDB" id="A0A6G1R0L3"/>
<gene>
    <name evidence="1" type="ORF">EXN66_Car001664</name>
</gene>